<evidence type="ECO:0000313" key="1">
    <source>
        <dbReference type="EMBL" id="CAH0535380.1"/>
    </source>
</evidence>
<name>A0ABM8ZXB7_9VIBR</name>
<comment type="caution">
    <text evidence="1">The sequence shown here is derived from an EMBL/GenBank/DDBJ whole genome shotgun (WGS) entry which is preliminary data.</text>
</comment>
<dbReference type="InterPro" id="IPR046905">
    <property type="entry name" value="ABC-3C_MC1"/>
</dbReference>
<dbReference type="EMBL" id="CAKLDI010000002">
    <property type="protein sequence ID" value="CAH0535380.1"/>
    <property type="molecule type" value="Genomic_DNA"/>
</dbReference>
<reference evidence="1" key="1">
    <citation type="submission" date="2021-11" db="EMBL/GenBank/DDBJ databases">
        <authorList>
            <person name="Rodrigo-Torres L."/>
            <person name="Arahal R. D."/>
            <person name="Lucena T."/>
        </authorList>
    </citation>
    <scope>NUCLEOTIDE SEQUENCE</scope>
    <source>
        <strain evidence="1">CECT 7929</strain>
    </source>
</reference>
<protein>
    <submittedName>
        <fullName evidence="1">Uncharacterized protein</fullName>
    </submittedName>
</protein>
<organism evidence="1 2">
    <name type="scientific">Vibrio stylophorae</name>
    <dbReference type="NCBI Taxonomy" id="659351"/>
    <lineage>
        <taxon>Bacteria</taxon>
        <taxon>Pseudomonadati</taxon>
        <taxon>Pseudomonadota</taxon>
        <taxon>Gammaproteobacteria</taxon>
        <taxon>Vibrionales</taxon>
        <taxon>Vibrionaceae</taxon>
        <taxon>Vibrio</taxon>
    </lineage>
</organism>
<dbReference type="RefSeq" id="WP_237468209.1">
    <property type="nucleotide sequence ID" value="NZ_CAKLDI010000002.1"/>
</dbReference>
<dbReference type="Pfam" id="PF20289">
    <property type="entry name" value="MComp1"/>
    <property type="match status" value="1"/>
</dbReference>
<dbReference type="Proteomes" id="UP000838672">
    <property type="component" value="Unassembled WGS sequence"/>
</dbReference>
<proteinExistence type="predicted"/>
<sequence>MNKIINIILNSNGYQETDINLHQELAELNLFKPRVDNHRQEYFLVVKLHEQSNEAAKQFLEHHTQDWFDQIIISGFVGQEFEKNCTLILCHKEDQVNRTTILMIEEDQYNFKKNVITYTEDELIDLQGYIDRNQLSSLNEEVINSVINENSGMSFIQFKNNNKEQKDYYSLLLKSILKLPFISYLPQEQQLANLIDDIEQSFSPSQLIIYKNLTENSELWEEDNIEEKIEGIWGRGRD</sequence>
<evidence type="ECO:0000313" key="2">
    <source>
        <dbReference type="Proteomes" id="UP000838672"/>
    </source>
</evidence>
<accession>A0ABM8ZXB7</accession>
<keyword evidence="2" id="KW-1185">Reference proteome</keyword>
<gene>
    <name evidence="1" type="ORF">VST7929_02955</name>
</gene>